<dbReference type="EMBL" id="JAPFFF010000002">
    <property type="protein sequence ID" value="KAK8896249.1"/>
    <property type="molecule type" value="Genomic_DNA"/>
</dbReference>
<comment type="caution">
    <text evidence="2">The sequence shown here is derived from an EMBL/GenBank/DDBJ whole genome shotgun (WGS) entry which is preliminary data.</text>
</comment>
<evidence type="ECO:0000313" key="3">
    <source>
        <dbReference type="Proteomes" id="UP001470230"/>
    </source>
</evidence>
<proteinExistence type="predicted"/>
<dbReference type="Proteomes" id="UP001470230">
    <property type="component" value="Unassembled WGS sequence"/>
</dbReference>
<feature type="coiled-coil region" evidence="1">
    <location>
        <begin position="332"/>
        <end position="359"/>
    </location>
</feature>
<keyword evidence="1" id="KW-0175">Coiled coil</keyword>
<protein>
    <submittedName>
        <fullName evidence="2">Uncharacterized protein</fullName>
    </submittedName>
</protein>
<keyword evidence="3" id="KW-1185">Reference proteome</keyword>
<evidence type="ECO:0000313" key="2">
    <source>
        <dbReference type="EMBL" id="KAK8896249.1"/>
    </source>
</evidence>
<gene>
    <name evidence="2" type="ORF">M9Y10_014146</name>
</gene>
<reference evidence="2 3" key="1">
    <citation type="submission" date="2024-04" db="EMBL/GenBank/DDBJ databases">
        <title>Tritrichomonas musculus Genome.</title>
        <authorList>
            <person name="Alves-Ferreira E."/>
            <person name="Grigg M."/>
            <person name="Lorenzi H."/>
            <person name="Galac M."/>
        </authorList>
    </citation>
    <scope>NUCLEOTIDE SEQUENCE [LARGE SCALE GENOMIC DNA]</scope>
    <source>
        <strain evidence="2 3">EAF2021</strain>
    </source>
</reference>
<evidence type="ECO:0000256" key="1">
    <source>
        <dbReference type="SAM" id="Coils"/>
    </source>
</evidence>
<name>A0ABR2KYP7_9EUKA</name>
<sequence>MTEASIDSNLDLGSDLDVAEDIYPDRTTLSTAVAYSNIINSNPRPLTDYTFGNKNLNHIAMNIQSLLTAEGNIRYDLNSRKDLLKIFSSFVEGVLNESEKQKETSQIIQPISPSKDMTISSLNSPEKFPTSSLQFDPNQTTIMSAQEKFETKLLISSQNEQIKSLKEQILHLEEERFSENLRQDYQAAIQSKDELLDRVMQKNSHLKNKIEAQKEIILKLQDLNTSNQLKIQKLEVEKQQMEAKIKGNQIHQNNSNNLEEQHSRSQKRIIELQKTIDSLTNLYEKQVDDLVKSREINHRSFQLLNDQNLVIDAFNIICTNSQNESSNSSSELFSLRDSNQRLTNQLQKMEADRESSDKIVAQIQKMLNDYFNASIQNIPETLQVVLTEGDPLLKQKNRKLKQIIKGQINFIQKFAETGEFDQISIEPSKKTKGKTIKNLALTEINRCQKFLRENHLMTNEDFKQAEGSNEKHLSFQIAVNDILRKECEKREKYKELLSRLKSSLDVSEEDDVAEIIQSRIDMNFNFLNSAIEIMKLDANSDPDIVYQAILVYLKQLTSIYEICDGKLRRIIRFEGSASDVPSATIDYIKKLKKDKTKEITNIKNDSSGLRSELEDSKIRVIELEKQLELKEKENSNLKIENVNFSSEFEQSKANSERENSSLKDQNTILLKQLQTANSKIESLTHEIIKLQSKYEESQRDFQLKLKTAIQEEEFNATVTIENMKNKARQDEAKLKEKLRLCSKKIQSLKSRNEELVGDSVSMTDKQKIIIEEMQKQVNALNDKIGQIKKEKDEEFKLKQDENRAVITSLQSEIKVLKNEVNALTIRCQQIETAKDNYWKAQLSNVEAKLKAKLQNFDDNQKTQHNSFLYRAAAPLTKLVPRFGAMNDESFVEYMNKVADALTEYETRLQQLQARFLRGEFESK</sequence>
<organism evidence="2 3">
    <name type="scientific">Tritrichomonas musculus</name>
    <dbReference type="NCBI Taxonomy" id="1915356"/>
    <lineage>
        <taxon>Eukaryota</taxon>
        <taxon>Metamonada</taxon>
        <taxon>Parabasalia</taxon>
        <taxon>Tritrichomonadida</taxon>
        <taxon>Tritrichomonadidae</taxon>
        <taxon>Tritrichomonas</taxon>
    </lineage>
</organism>
<feature type="coiled-coil region" evidence="1">
    <location>
        <begin position="613"/>
        <end position="859"/>
    </location>
</feature>
<feature type="coiled-coil region" evidence="1">
    <location>
        <begin position="155"/>
        <end position="275"/>
    </location>
</feature>
<accession>A0ABR2KYP7</accession>